<protein>
    <submittedName>
        <fullName evidence="2">Uncharacterized protein</fullName>
    </submittedName>
</protein>
<dbReference type="AlphaFoldDB" id="A0AAW6U5K7"/>
<gene>
    <name evidence="2" type="ORF">QJ522_22490</name>
</gene>
<reference evidence="2" key="1">
    <citation type="submission" date="2023-05" db="EMBL/GenBank/DDBJ databases">
        <title>Anaerotaeda fermentans gen. nov., sp. nov., a novel anaerobic planctomycete of the new family within the order Sedimentisphaerales isolated from Taman Peninsula, Russia.</title>
        <authorList>
            <person name="Khomyakova M.A."/>
            <person name="Merkel A.Y."/>
            <person name="Slobodkin A.I."/>
        </authorList>
    </citation>
    <scope>NUCLEOTIDE SEQUENCE</scope>
    <source>
        <strain evidence="2">M17dextr</strain>
    </source>
</reference>
<dbReference type="Proteomes" id="UP001431776">
    <property type="component" value="Unassembled WGS sequence"/>
</dbReference>
<feature type="region of interest" description="Disordered" evidence="1">
    <location>
        <begin position="328"/>
        <end position="356"/>
    </location>
</feature>
<evidence type="ECO:0000313" key="3">
    <source>
        <dbReference type="Proteomes" id="UP001431776"/>
    </source>
</evidence>
<sequence>MALAFVYLGAASLVYGGETPEPRQRNLSFELSDEILKNVKEFFKDPTLNRGIEQLKHWRDNCSKLDDMAEARKIAEASLSEKKVAEWREDFWKGYGRSSPVFSLCLENGNYEIDEDAHHELRYRLPKIAVIEWKYPISGANGDDYGRALGRRVEQALLRNLMKDKCPISERDWDLAEVVGRAASWLKERGCETNEALIVVSTIHGPASQLYREERFVPPWREDLQSRGFDGFYDAYPVVWVKSKDEDAEVSRPIDERVAAVDLRGWKGLRVRECVVSEGKFGELEIRSWTEKEIEKAMESGKLKREEVDRAKGNCPVKVDSYWKFSPDALPPTRVFQRCDGPNEEPESTSSKNESQ</sequence>
<proteinExistence type="predicted"/>
<dbReference type="EMBL" id="JASCXX010000064">
    <property type="protein sequence ID" value="MDI6451844.1"/>
    <property type="molecule type" value="Genomic_DNA"/>
</dbReference>
<name>A0AAW6U5K7_9BACT</name>
<evidence type="ECO:0000313" key="2">
    <source>
        <dbReference type="EMBL" id="MDI6451844.1"/>
    </source>
</evidence>
<keyword evidence="3" id="KW-1185">Reference proteome</keyword>
<accession>A0AAW6U5K7</accession>
<evidence type="ECO:0000256" key="1">
    <source>
        <dbReference type="SAM" id="MobiDB-lite"/>
    </source>
</evidence>
<dbReference type="RefSeq" id="WP_349247252.1">
    <property type="nucleotide sequence ID" value="NZ_JASCXX010000064.1"/>
</dbReference>
<comment type="caution">
    <text evidence="2">The sequence shown here is derived from an EMBL/GenBank/DDBJ whole genome shotgun (WGS) entry which is preliminary data.</text>
</comment>
<organism evidence="2 3">
    <name type="scientific">Anaerobaca lacustris</name>
    <dbReference type="NCBI Taxonomy" id="3044600"/>
    <lineage>
        <taxon>Bacteria</taxon>
        <taxon>Pseudomonadati</taxon>
        <taxon>Planctomycetota</taxon>
        <taxon>Phycisphaerae</taxon>
        <taxon>Sedimentisphaerales</taxon>
        <taxon>Anaerobacaceae</taxon>
        <taxon>Anaerobaca</taxon>
    </lineage>
</organism>